<organism evidence="2">
    <name type="scientific">marine metagenome</name>
    <dbReference type="NCBI Taxonomy" id="408172"/>
    <lineage>
        <taxon>unclassified sequences</taxon>
        <taxon>metagenomes</taxon>
        <taxon>ecological metagenomes</taxon>
    </lineage>
</organism>
<evidence type="ECO:0000313" key="2">
    <source>
        <dbReference type="EMBL" id="SVA65014.1"/>
    </source>
</evidence>
<accession>A0A381XJR5</accession>
<feature type="transmembrane region" description="Helical" evidence="1">
    <location>
        <begin position="6"/>
        <end position="28"/>
    </location>
</feature>
<evidence type="ECO:0008006" key="3">
    <source>
        <dbReference type="Google" id="ProtNLM"/>
    </source>
</evidence>
<feature type="non-terminal residue" evidence="2">
    <location>
        <position position="1"/>
    </location>
</feature>
<proteinExistence type="predicted"/>
<gene>
    <name evidence="2" type="ORF">METZ01_LOCUS117868</name>
</gene>
<evidence type="ECO:0000256" key="1">
    <source>
        <dbReference type="SAM" id="Phobius"/>
    </source>
</evidence>
<name>A0A381XJR5_9ZZZZ</name>
<dbReference type="AlphaFoldDB" id="A0A381XJR5"/>
<keyword evidence="1" id="KW-0812">Transmembrane</keyword>
<sequence>VQTLDWVQIGFICFLGAMSPGPSLAFMVNVAVTRAKYHGVVAGIGH</sequence>
<keyword evidence="1" id="KW-1133">Transmembrane helix</keyword>
<feature type="non-terminal residue" evidence="2">
    <location>
        <position position="46"/>
    </location>
</feature>
<protein>
    <recommendedName>
        <fullName evidence="3">LysE family translocator</fullName>
    </recommendedName>
</protein>
<keyword evidence="1" id="KW-0472">Membrane</keyword>
<reference evidence="2" key="1">
    <citation type="submission" date="2018-05" db="EMBL/GenBank/DDBJ databases">
        <authorList>
            <person name="Lanie J.A."/>
            <person name="Ng W.-L."/>
            <person name="Kazmierczak K.M."/>
            <person name="Andrzejewski T.M."/>
            <person name="Davidsen T.M."/>
            <person name="Wayne K.J."/>
            <person name="Tettelin H."/>
            <person name="Glass J.I."/>
            <person name="Rusch D."/>
            <person name="Podicherti R."/>
            <person name="Tsui H.-C.T."/>
            <person name="Winkler M.E."/>
        </authorList>
    </citation>
    <scope>NUCLEOTIDE SEQUENCE</scope>
</reference>
<dbReference type="EMBL" id="UINC01015440">
    <property type="protein sequence ID" value="SVA65014.1"/>
    <property type="molecule type" value="Genomic_DNA"/>
</dbReference>